<dbReference type="Proteomes" id="UP000311713">
    <property type="component" value="Unassembled WGS sequence"/>
</dbReference>
<dbReference type="EMBL" id="VDGT01000002">
    <property type="protein sequence ID" value="TNM33495.1"/>
    <property type="molecule type" value="Genomic_DNA"/>
</dbReference>
<feature type="domain" description="DUF397" evidence="1">
    <location>
        <begin position="7"/>
        <end position="58"/>
    </location>
</feature>
<organism evidence="2 3">
    <name type="scientific">Streptomyces sedi</name>
    <dbReference type="NCBI Taxonomy" id="555059"/>
    <lineage>
        <taxon>Bacteria</taxon>
        <taxon>Bacillati</taxon>
        <taxon>Actinomycetota</taxon>
        <taxon>Actinomycetes</taxon>
        <taxon>Kitasatosporales</taxon>
        <taxon>Streptomycetaceae</taxon>
        <taxon>Streptomyces</taxon>
    </lineage>
</organism>
<protein>
    <submittedName>
        <fullName evidence="2">DUF397 domain-containing protein</fullName>
    </submittedName>
</protein>
<dbReference type="Pfam" id="PF04149">
    <property type="entry name" value="DUF397"/>
    <property type="match status" value="1"/>
</dbReference>
<evidence type="ECO:0000313" key="2">
    <source>
        <dbReference type="EMBL" id="TNM33495.1"/>
    </source>
</evidence>
<keyword evidence="3" id="KW-1185">Reference proteome</keyword>
<dbReference type="AlphaFoldDB" id="A0A5C4VD70"/>
<proteinExistence type="predicted"/>
<accession>A0A5C4VD70</accession>
<dbReference type="InterPro" id="IPR007278">
    <property type="entry name" value="DUF397"/>
</dbReference>
<comment type="caution">
    <text evidence="2">The sequence shown here is derived from an EMBL/GenBank/DDBJ whole genome shotgun (WGS) entry which is preliminary data.</text>
</comment>
<dbReference type="OrthoDB" id="4560027at2"/>
<sequence length="65" mass="7013">MKENQSGWFKSSYSGQNGDCVEARHRAGGLDVRDSKDFGGPVLAVAAPHWAAFTSAVREGAFDIR</sequence>
<name>A0A5C4VD70_9ACTN</name>
<dbReference type="RefSeq" id="WP_139640641.1">
    <property type="nucleotide sequence ID" value="NZ_BAAAZS010000006.1"/>
</dbReference>
<gene>
    <name evidence="2" type="ORF">FH715_03840</name>
</gene>
<reference evidence="2 3" key="1">
    <citation type="submission" date="2019-06" db="EMBL/GenBank/DDBJ databases">
        <title>Draft genome of Streptomyces sedi sp. JCM16909.</title>
        <authorList>
            <person name="Klykleung N."/>
            <person name="Tanasupawat S."/>
            <person name="Kudo T."/>
            <person name="Yuki M."/>
            <person name="Ohkuma M."/>
        </authorList>
    </citation>
    <scope>NUCLEOTIDE SEQUENCE [LARGE SCALE GENOMIC DNA]</scope>
    <source>
        <strain evidence="2 3">JCM 16909</strain>
    </source>
</reference>
<evidence type="ECO:0000313" key="3">
    <source>
        <dbReference type="Proteomes" id="UP000311713"/>
    </source>
</evidence>
<evidence type="ECO:0000259" key="1">
    <source>
        <dbReference type="Pfam" id="PF04149"/>
    </source>
</evidence>